<keyword evidence="1" id="KW-0812">Transmembrane</keyword>
<accession>A0ABY9RKI6</accession>
<protein>
    <submittedName>
        <fullName evidence="3">DUF2007 domain-containing protein</fullName>
    </submittedName>
</protein>
<sequence>MSNLKKVYDASNPIEAHMLCDLLTQQGIQAFIEGEHLQGGIGDLPAMGLVRVVVGEEQFAEAIKLVAEWEAQQTSSFDGRVHTAPEPMKRFGGMSLFFMGFGLGLLMMYAYFFFPFYRDHRSDEHWTYNLSGKATQASFDRNFDGKIDLKQSYGADGAIERSESDDDFDGVFETITSYRDNNPELTEIDTDHDGFHDQKWRFRFGVLTESEVIYPTTGLPRKHCAYQLGLLRQCELDSDLDGKMDTRIEYDALGEEKKREKL</sequence>
<dbReference type="Pfam" id="PF09413">
    <property type="entry name" value="DUF2007"/>
    <property type="match status" value="1"/>
</dbReference>
<name>A0ABY9RKI6_9BURK</name>
<dbReference type="RefSeq" id="WP_309482945.1">
    <property type="nucleotide sequence ID" value="NZ_CP133720.1"/>
</dbReference>
<keyword evidence="4" id="KW-1185">Reference proteome</keyword>
<gene>
    <name evidence="3" type="ORF">RF679_04090</name>
</gene>
<evidence type="ECO:0000259" key="2">
    <source>
        <dbReference type="Pfam" id="PF09413"/>
    </source>
</evidence>
<evidence type="ECO:0000313" key="4">
    <source>
        <dbReference type="Proteomes" id="UP001181355"/>
    </source>
</evidence>
<evidence type="ECO:0000256" key="1">
    <source>
        <dbReference type="SAM" id="Phobius"/>
    </source>
</evidence>
<dbReference type="InterPro" id="IPR011322">
    <property type="entry name" value="N-reg_PII-like_a/b"/>
</dbReference>
<keyword evidence="1" id="KW-1133">Transmembrane helix</keyword>
<dbReference type="Proteomes" id="UP001181355">
    <property type="component" value="Chromosome"/>
</dbReference>
<proteinExistence type="predicted"/>
<evidence type="ECO:0000313" key="3">
    <source>
        <dbReference type="EMBL" id="WMW81466.1"/>
    </source>
</evidence>
<organism evidence="3 4">
    <name type="scientific">Undibacterium cyanobacteriorum</name>
    <dbReference type="NCBI Taxonomy" id="3073561"/>
    <lineage>
        <taxon>Bacteria</taxon>
        <taxon>Pseudomonadati</taxon>
        <taxon>Pseudomonadota</taxon>
        <taxon>Betaproteobacteria</taxon>
        <taxon>Burkholderiales</taxon>
        <taxon>Oxalobacteraceae</taxon>
        <taxon>Undibacterium</taxon>
    </lineage>
</organism>
<keyword evidence="1" id="KW-0472">Membrane</keyword>
<feature type="domain" description="DUF2007" evidence="2">
    <location>
        <begin position="5"/>
        <end position="70"/>
    </location>
</feature>
<dbReference type="SUPFAM" id="SSF54913">
    <property type="entry name" value="GlnB-like"/>
    <property type="match status" value="1"/>
</dbReference>
<dbReference type="InterPro" id="IPR018551">
    <property type="entry name" value="DUF2007"/>
</dbReference>
<feature type="transmembrane region" description="Helical" evidence="1">
    <location>
        <begin position="96"/>
        <end position="114"/>
    </location>
</feature>
<dbReference type="Gene3D" id="3.30.70.790">
    <property type="entry name" value="UreE, C-terminal domain"/>
    <property type="match status" value="1"/>
</dbReference>
<reference evidence="3" key="1">
    <citation type="submission" date="2023-09" db="EMBL/GenBank/DDBJ databases">
        <title>Undibacterium sp. 20NA77.5 isolated from freshwater.</title>
        <authorList>
            <person name="Le V."/>
            <person name="Ko S.-R."/>
            <person name="Ahn C.-Y."/>
            <person name="Oh H.-M."/>
        </authorList>
    </citation>
    <scope>NUCLEOTIDE SEQUENCE</scope>
    <source>
        <strain evidence="3">20NA77.5</strain>
    </source>
</reference>
<dbReference type="EMBL" id="CP133720">
    <property type="protein sequence ID" value="WMW81466.1"/>
    <property type="molecule type" value="Genomic_DNA"/>
</dbReference>